<protein>
    <recommendedName>
        <fullName evidence="2">CoA transferase</fullName>
    </recommendedName>
</protein>
<dbReference type="InterPro" id="IPR050509">
    <property type="entry name" value="CoA-transferase_III"/>
</dbReference>
<organism evidence="1">
    <name type="scientific">marine metagenome</name>
    <dbReference type="NCBI Taxonomy" id="408172"/>
    <lineage>
        <taxon>unclassified sequences</taxon>
        <taxon>metagenomes</taxon>
        <taxon>ecological metagenomes</taxon>
    </lineage>
</organism>
<name>A0A383BQQ6_9ZZZZ</name>
<dbReference type="PANTHER" id="PTHR48228">
    <property type="entry name" value="SUCCINYL-COA--D-CITRAMALATE COA-TRANSFERASE"/>
    <property type="match status" value="1"/>
</dbReference>
<dbReference type="Pfam" id="PF02515">
    <property type="entry name" value="CoA_transf_3"/>
    <property type="match status" value="1"/>
</dbReference>
<feature type="non-terminal residue" evidence="1">
    <location>
        <position position="244"/>
    </location>
</feature>
<dbReference type="InterPro" id="IPR003673">
    <property type="entry name" value="CoA-Trfase_fam_III"/>
</dbReference>
<dbReference type="SUPFAM" id="SSF89796">
    <property type="entry name" value="CoA-transferase family III (CaiB/BaiF)"/>
    <property type="match status" value="1"/>
</dbReference>
<evidence type="ECO:0008006" key="2">
    <source>
        <dbReference type="Google" id="ProtNLM"/>
    </source>
</evidence>
<dbReference type="InterPro" id="IPR044855">
    <property type="entry name" value="CoA-Trfase_III_dom3_sf"/>
</dbReference>
<dbReference type="AlphaFoldDB" id="A0A383BQQ6"/>
<dbReference type="PANTHER" id="PTHR48228:SF5">
    <property type="entry name" value="ALPHA-METHYLACYL-COA RACEMASE"/>
    <property type="match status" value="1"/>
</dbReference>
<dbReference type="InterPro" id="IPR023606">
    <property type="entry name" value="CoA-Trfase_III_dom_1_sf"/>
</dbReference>
<reference evidence="1" key="1">
    <citation type="submission" date="2018-05" db="EMBL/GenBank/DDBJ databases">
        <authorList>
            <person name="Lanie J.A."/>
            <person name="Ng W.-L."/>
            <person name="Kazmierczak K.M."/>
            <person name="Andrzejewski T.M."/>
            <person name="Davidsen T.M."/>
            <person name="Wayne K.J."/>
            <person name="Tettelin H."/>
            <person name="Glass J.I."/>
            <person name="Rusch D."/>
            <person name="Podicherti R."/>
            <person name="Tsui H.-C.T."/>
            <person name="Winkler M.E."/>
        </authorList>
    </citation>
    <scope>NUCLEOTIDE SEQUENCE</scope>
</reference>
<accession>A0A383BQQ6</accession>
<evidence type="ECO:0000313" key="1">
    <source>
        <dbReference type="EMBL" id="SVE22219.1"/>
    </source>
</evidence>
<gene>
    <name evidence="1" type="ORF">METZ01_LOCUS475073</name>
</gene>
<dbReference type="EMBL" id="UINC01202424">
    <property type="protein sequence ID" value="SVE22219.1"/>
    <property type="molecule type" value="Genomic_DNA"/>
</dbReference>
<dbReference type="GO" id="GO:0003824">
    <property type="term" value="F:catalytic activity"/>
    <property type="evidence" value="ECO:0007669"/>
    <property type="project" value="InterPro"/>
</dbReference>
<sequence>RMINRRIPLTLLADHADGGLCGAVAVLAALLARQKTGRGQYLDIAMTEGVLYMLAGMISDLLAQGTVPGRGTTTLNGSAPYYNVYETKDGKHFTIAAIEPWFWRNLCTALGREDLADSRAADGDKKQEITDFLEQTFRTKTRDEWFDFLQDKDISVGKVYSLDEVLSDPQLAHRGMLIEVETPNIPEGVVKQVGIPIHMSETPGRVRHAGSVTGQHTAEVLAGLDYTTADIEDLVRRAVVQEAN</sequence>
<feature type="non-terminal residue" evidence="1">
    <location>
        <position position="1"/>
    </location>
</feature>
<proteinExistence type="predicted"/>
<dbReference type="Gene3D" id="3.30.1540.10">
    <property type="entry name" value="formyl-coa transferase, domain 3"/>
    <property type="match status" value="1"/>
</dbReference>
<dbReference type="Gene3D" id="3.40.50.10540">
    <property type="entry name" value="Crotonobetainyl-coa:carnitine coa-transferase, domain 1"/>
    <property type="match status" value="1"/>
</dbReference>